<reference evidence="1" key="1">
    <citation type="submission" date="2021-12" db="EMBL/GenBank/DDBJ databases">
        <title>Discovery of the Pendulisporaceae a myxobacterial family with distinct sporulation behavior and unique specialized metabolism.</title>
        <authorList>
            <person name="Garcia R."/>
            <person name="Popoff A."/>
            <person name="Bader C.D."/>
            <person name="Loehr J."/>
            <person name="Walesch S."/>
            <person name="Walt C."/>
            <person name="Boldt J."/>
            <person name="Bunk B."/>
            <person name="Haeckl F.J.F.P.J."/>
            <person name="Gunesch A.P."/>
            <person name="Birkelbach J."/>
            <person name="Nuebel U."/>
            <person name="Pietschmann T."/>
            <person name="Bach T."/>
            <person name="Mueller R."/>
        </authorList>
    </citation>
    <scope>NUCLEOTIDE SEQUENCE</scope>
    <source>
        <strain evidence="1">MSr11367</strain>
    </source>
</reference>
<dbReference type="EMBL" id="CP089983">
    <property type="protein sequence ID" value="WXB04210.1"/>
    <property type="molecule type" value="Genomic_DNA"/>
</dbReference>
<gene>
    <name evidence="1" type="ORF">LVJ94_45815</name>
</gene>
<keyword evidence="2" id="KW-1185">Reference proteome</keyword>
<proteinExistence type="predicted"/>
<sequence length="198" mass="22178">MRKRVALGVALLVVGVLAFTVLYRPFPSDRTPEGAYMRVARAVTEDRLTDMFPYLETDAQWASYTIRDMRAKACTRIRGSYPEPERSRMLAAYEPQANVPDGADVFALLARQRGWIARLRKDLSGVVRTEIDGDRASVVTARGTRYPFHRRDNGIWGLTIFTPELIAESERASRDLAVVTSAADDYGRAGDAGEARRH</sequence>
<accession>A0ABZ2L1K7</accession>
<evidence type="ECO:0000313" key="2">
    <source>
        <dbReference type="Proteomes" id="UP001374803"/>
    </source>
</evidence>
<evidence type="ECO:0000313" key="1">
    <source>
        <dbReference type="EMBL" id="WXB04210.1"/>
    </source>
</evidence>
<protein>
    <submittedName>
        <fullName evidence="1">Uncharacterized protein</fullName>
    </submittedName>
</protein>
<dbReference type="Proteomes" id="UP001374803">
    <property type="component" value="Chromosome"/>
</dbReference>
<organism evidence="1 2">
    <name type="scientific">Pendulispora rubella</name>
    <dbReference type="NCBI Taxonomy" id="2741070"/>
    <lineage>
        <taxon>Bacteria</taxon>
        <taxon>Pseudomonadati</taxon>
        <taxon>Myxococcota</taxon>
        <taxon>Myxococcia</taxon>
        <taxon>Myxococcales</taxon>
        <taxon>Sorangiineae</taxon>
        <taxon>Pendulisporaceae</taxon>
        <taxon>Pendulispora</taxon>
    </lineage>
</organism>
<name>A0ABZ2L1K7_9BACT</name>
<dbReference type="RefSeq" id="WP_394833847.1">
    <property type="nucleotide sequence ID" value="NZ_CP089929.1"/>
</dbReference>